<reference evidence="1 2" key="1">
    <citation type="submission" date="2015-10" db="EMBL/GenBank/DDBJ databases">
        <title>Genome sequencing and analysis of members of genus Stenotrophomonas.</title>
        <authorList>
            <person name="Patil P.P."/>
            <person name="Midha S."/>
            <person name="Patil P.B."/>
        </authorList>
    </citation>
    <scope>NUCLEOTIDE SEQUENCE [LARGE SCALE GENOMIC DNA]</scope>
    <source>
        <strain evidence="1 2">JCM 16536</strain>
    </source>
</reference>
<evidence type="ECO:0000313" key="1">
    <source>
        <dbReference type="EMBL" id="KRG39878.1"/>
    </source>
</evidence>
<evidence type="ECO:0000313" key="2">
    <source>
        <dbReference type="Proteomes" id="UP000051802"/>
    </source>
</evidence>
<dbReference type="Proteomes" id="UP000051802">
    <property type="component" value="Unassembled WGS sequence"/>
</dbReference>
<proteinExistence type="predicted"/>
<dbReference type="OrthoDB" id="5954142at2"/>
<sequence length="158" mass="17008">MKHQYVFGRRMRGVVSLEYALLLLLGILPLILATFSGVLIFAAQQSLSLAAAEGARASLRYGTTAERRAAACMAARESMDWLLEYASQSPDCSNAAASPITVSQPFACVGSADRQCMRVTVSYDYDHHPFIPGTGRLYGWTIGTPLSSVATAQLDLGE</sequence>
<name>A0A0R0A3Y7_9GAMM</name>
<organism evidence="1 2">
    <name type="scientific">Stenotrophomonas panacihumi</name>
    <dbReference type="NCBI Taxonomy" id="676599"/>
    <lineage>
        <taxon>Bacteria</taxon>
        <taxon>Pseudomonadati</taxon>
        <taxon>Pseudomonadota</taxon>
        <taxon>Gammaproteobacteria</taxon>
        <taxon>Lysobacterales</taxon>
        <taxon>Lysobacteraceae</taxon>
        <taxon>Stenotrophomonas</taxon>
    </lineage>
</organism>
<accession>A0A0R0A3Y7</accession>
<keyword evidence="2" id="KW-1185">Reference proteome</keyword>
<protein>
    <submittedName>
        <fullName evidence="1">Pilus assembly protein TadE</fullName>
    </submittedName>
</protein>
<comment type="caution">
    <text evidence="1">The sequence shown here is derived from an EMBL/GenBank/DDBJ whole genome shotgun (WGS) entry which is preliminary data.</text>
</comment>
<dbReference type="STRING" id="676599.ARC20_13515"/>
<dbReference type="AlphaFoldDB" id="A0A0R0A3Y7"/>
<dbReference type="EMBL" id="LLXU01000103">
    <property type="protein sequence ID" value="KRG39878.1"/>
    <property type="molecule type" value="Genomic_DNA"/>
</dbReference>
<gene>
    <name evidence="1" type="ORF">ARC20_13515</name>
</gene>
<dbReference type="RefSeq" id="WP_057648031.1">
    <property type="nucleotide sequence ID" value="NZ_LLXU01000103.1"/>
</dbReference>